<dbReference type="InterPro" id="IPR003107">
    <property type="entry name" value="HAT"/>
</dbReference>
<feature type="domain" description="RRM" evidence="8">
    <location>
        <begin position="712"/>
        <end position="789"/>
    </location>
</feature>
<keyword evidence="10" id="KW-1185">Reference proteome</keyword>
<feature type="compositionally biased region" description="Low complexity" evidence="7">
    <location>
        <begin position="585"/>
        <end position="601"/>
    </location>
</feature>
<name>A0A8C5FSE9_GADMO</name>
<feature type="compositionally biased region" description="Basic and acidic residues" evidence="7">
    <location>
        <begin position="602"/>
        <end position="612"/>
    </location>
</feature>
<evidence type="ECO:0000256" key="3">
    <source>
        <dbReference type="ARBA" id="ARBA00022737"/>
    </source>
</evidence>
<feature type="region of interest" description="Disordered" evidence="7">
    <location>
        <begin position="571"/>
        <end position="614"/>
    </location>
</feature>
<reference evidence="9" key="2">
    <citation type="submission" date="2025-09" db="UniProtKB">
        <authorList>
            <consortium name="Ensembl"/>
        </authorList>
    </citation>
    <scope>IDENTIFICATION</scope>
</reference>
<dbReference type="InterPro" id="IPR034217">
    <property type="entry name" value="SART3_RRM1"/>
</dbReference>
<evidence type="ECO:0000256" key="5">
    <source>
        <dbReference type="ARBA" id="ARBA00023242"/>
    </source>
</evidence>
<evidence type="ECO:0000256" key="7">
    <source>
        <dbReference type="SAM" id="MobiDB-lite"/>
    </source>
</evidence>
<keyword evidence="4" id="KW-0508">mRNA splicing</keyword>
<dbReference type="InterPro" id="IPR011990">
    <property type="entry name" value="TPR-like_helical_dom_sf"/>
</dbReference>
<dbReference type="Pfam" id="PF23240">
    <property type="entry name" value="HAT_PRP39_N"/>
    <property type="match status" value="1"/>
</dbReference>
<dbReference type="GO" id="GO:0006397">
    <property type="term" value="P:mRNA processing"/>
    <property type="evidence" value="ECO:0007669"/>
    <property type="project" value="UniProtKB-KW"/>
</dbReference>
<evidence type="ECO:0000256" key="1">
    <source>
        <dbReference type="ARBA" id="ARBA00004123"/>
    </source>
</evidence>
<dbReference type="Ensembl" id="ENSGMOT00000041675.1">
    <property type="protein sequence ID" value="ENSGMOP00000057788.1"/>
    <property type="gene ID" value="ENSGMOG00000017859.2"/>
</dbReference>
<dbReference type="InterPro" id="IPR000504">
    <property type="entry name" value="RRM_dom"/>
</dbReference>
<accession>A0A8C5FSE9</accession>
<comment type="subcellular location">
    <subcellularLocation>
        <location evidence="1">Nucleus</location>
    </subcellularLocation>
</comment>
<dbReference type="Gene3D" id="1.25.40.10">
    <property type="entry name" value="Tetratricopeptide repeat domain"/>
    <property type="match status" value="2"/>
</dbReference>
<feature type="compositionally biased region" description="Acidic residues" evidence="7">
    <location>
        <begin position="65"/>
        <end position="79"/>
    </location>
</feature>
<keyword evidence="6" id="KW-0694">RNA-binding</keyword>
<dbReference type="Pfam" id="PF23241">
    <property type="entry name" value="HAT_PRP39_C"/>
    <property type="match status" value="1"/>
</dbReference>
<organism evidence="9 10">
    <name type="scientific">Gadus morhua</name>
    <name type="common">Atlantic cod</name>
    <dbReference type="NCBI Taxonomy" id="8049"/>
    <lineage>
        <taxon>Eukaryota</taxon>
        <taxon>Metazoa</taxon>
        <taxon>Chordata</taxon>
        <taxon>Craniata</taxon>
        <taxon>Vertebrata</taxon>
        <taxon>Euteleostomi</taxon>
        <taxon>Actinopterygii</taxon>
        <taxon>Neopterygii</taxon>
        <taxon>Teleostei</taxon>
        <taxon>Neoteleostei</taxon>
        <taxon>Acanthomorphata</taxon>
        <taxon>Zeiogadaria</taxon>
        <taxon>Gadariae</taxon>
        <taxon>Gadiformes</taxon>
        <taxon>Gadoidei</taxon>
        <taxon>Gadidae</taxon>
        <taxon>Gadus</taxon>
    </lineage>
</organism>
<dbReference type="InterPro" id="IPR035979">
    <property type="entry name" value="RBD_domain_sf"/>
</dbReference>
<dbReference type="AlphaFoldDB" id="A0A8C5FSE9"/>
<feature type="region of interest" description="Disordered" evidence="7">
    <location>
        <begin position="30"/>
        <end position="80"/>
    </location>
</feature>
<dbReference type="Pfam" id="PF16605">
    <property type="entry name" value="LSM_int_assoc"/>
    <property type="match status" value="1"/>
</dbReference>
<dbReference type="PROSITE" id="PS50102">
    <property type="entry name" value="RRM"/>
    <property type="match status" value="2"/>
</dbReference>
<evidence type="ECO:0000256" key="6">
    <source>
        <dbReference type="PROSITE-ProRule" id="PRU00176"/>
    </source>
</evidence>
<sequence length="872" mass="98526">MLIWFRAPTLAILPDDKFVTRQTVVSNMAASSNAKGTQLEDMEEDAGIKEEMDSDEEEGMKVESSEDDEDDLSEDDKENEAEIQRLEEQLSINAFDYNCHLDLIKLLRQEGELSRLRSARQKMSELFPLTEGPDIWLEYAQYSIGGMGSPAGLEKVRSIFERALTAVGLHMTKGSTVWDAYREFENQGKHNTQLERIHTLFRRQLAIPFMDLEATYGEYEEWSDRGVPETLTCQYKKALQQLAKSRPFEETLLVAEPPKIAEYQAYIEYELKEGDPARIQIIFERALAENCLVPDMWAKYNNYLDRQLKIKDLVLPAHERAVRNCPWTMGLWKCYLLALERHGAEHDIVRDVFEKALEAGFIQATDYVEIWQVYLDYLRRRVDFCKESSKELEELRAAFSRALDYLKLDVEERFSESGDPSCTIMQIWAKIEAHHCKNIQKARELWDSIMTKGNAKFANMWLEYYNLERAYGDAHHCRKALHRAVQCSSDYPEHVCEVLLTFERVEGSLEDWDAAVQKTDTRLGRLKEQQAKVGAPLTPAQQQTGSGQRGAGDEGAEEDMEMEMGLFGRKTPAARTKGPPGAKKPQQQASTPGSASASSTKAKPDEKPELRNDNNSVFISNLAYTLAEPEQKLKALFECCGPVDQVRPVFSKAGVFKGYGYIQFESKASVPAALKLDRQEVEGRPMFVSPCVDKNTNPDFKVFKYNSAIEKHKVFISGLPFSCTKPQLEELCKSHGTVKDVRLVTYRSGKPKGLAYVEFADEAQASHAVLKLDGTVVDDNQISVSISNPPRKNLKDQGGFGGSMSTSMPRQVYGSRGRGRTQVSLLPRSLQRPSGAVAKAENGTALTDQDQEFKKPAKPLSNSDFAKMLFKK</sequence>
<evidence type="ECO:0000259" key="8">
    <source>
        <dbReference type="PROSITE" id="PS50102"/>
    </source>
</evidence>
<dbReference type="Pfam" id="PF00076">
    <property type="entry name" value="RRM_1"/>
    <property type="match status" value="2"/>
</dbReference>
<dbReference type="Proteomes" id="UP000694546">
    <property type="component" value="Chromosome 6"/>
</dbReference>
<dbReference type="InterPro" id="IPR012677">
    <property type="entry name" value="Nucleotide-bd_a/b_plait_sf"/>
</dbReference>
<keyword evidence="3" id="KW-0677">Repeat</keyword>
<dbReference type="PANTHER" id="PTHR17204:SF25">
    <property type="entry name" value="RRM DOMAIN-CONTAINING PROTEIN"/>
    <property type="match status" value="1"/>
</dbReference>
<dbReference type="SMART" id="SM00386">
    <property type="entry name" value="HAT"/>
    <property type="match status" value="6"/>
</dbReference>
<feature type="region of interest" description="Disordered" evidence="7">
    <location>
        <begin position="786"/>
        <end position="872"/>
    </location>
</feature>
<evidence type="ECO:0000313" key="10">
    <source>
        <dbReference type="Proteomes" id="UP000694546"/>
    </source>
</evidence>
<dbReference type="SUPFAM" id="SSF48452">
    <property type="entry name" value="TPR-like"/>
    <property type="match status" value="1"/>
</dbReference>
<gene>
    <name evidence="9" type="primary">SART3</name>
</gene>
<reference evidence="9" key="1">
    <citation type="submission" date="2025-08" db="UniProtKB">
        <authorList>
            <consortium name="Ensembl"/>
        </authorList>
    </citation>
    <scope>IDENTIFICATION</scope>
</reference>
<dbReference type="SMART" id="SM00360">
    <property type="entry name" value="RRM"/>
    <property type="match status" value="2"/>
</dbReference>
<dbReference type="Gene3D" id="3.30.70.330">
    <property type="match status" value="2"/>
</dbReference>
<dbReference type="GO" id="GO:0005634">
    <property type="term" value="C:nucleus"/>
    <property type="evidence" value="ECO:0007669"/>
    <property type="project" value="UniProtKB-SubCell"/>
</dbReference>
<dbReference type="SUPFAM" id="SSF54928">
    <property type="entry name" value="RNA-binding domain, RBD"/>
    <property type="match status" value="2"/>
</dbReference>
<evidence type="ECO:0000256" key="2">
    <source>
        <dbReference type="ARBA" id="ARBA00022664"/>
    </source>
</evidence>
<dbReference type="PANTHER" id="PTHR17204">
    <property type="entry name" value="PRE-MRNA PROCESSING PROTEIN PRP39-RELATED"/>
    <property type="match status" value="1"/>
</dbReference>
<dbReference type="GO" id="GO:0003723">
    <property type="term" value="F:RNA binding"/>
    <property type="evidence" value="ECO:0007669"/>
    <property type="project" value="UniProtKB-UniRule"/>
</dbReference>
<protein>
    <submittedName>
        <fullName evidence="9">Spliceosome associated factor 3, U4/U6 recycling protein</fullName>
    </submittedName>
</protein>
<proteinExistence type="predicted"/>
<dbReference type="GeneTree" id="ENSGT00900000141107"/>
<evidence type="ECO:0000313" key="9">
    <source>
        <dbReference type="Ensembl" id="ENSGMOP00000057788.1"/>
    </source>
</evidence>
<evidence type="ECO:0000256" key="4">
    <source>
        <dbReference type="ARBA" id="ARBA00023187"/>
    </source>
</evidence>
<dbReference type="InterPro" id="IPR059164">
    <property type="entry name" value="HAT_PRP39_C"/>
</dbReference>
<dbReference type="GO" id="GO:0008380">
    <property type="term" value="P:RNA splicing"/>
    <property type="evidence" value="ECO:0007669"/>
    <property type="project" value="UniProtKB-KW"/>
</dbReference>
<feature type="domain" description="RRM" evidence="8">
    <location>
        <begin position="615"/>
        <end position="693"/>
    </location>
</feature>
<dbReference type="InterPro" id="IPR034218">
    <property type="entry name" value="SART3_RRM2"/>
</dbReference>
<dbReference type="CDD" id="cd12391">
    <property type="entry name" value="RRM1_SART3"/>
    <property type="match status" value="1"/>
</dbReference>
<keyword evidence="2" id="KW-0507">mRNA processing</keyword>
<keyword evidence="5" id="KW-0539">Nucleus</keyword>
<dbReference type="CDD" id="cd12392">
    <property type="entry name" value="RRM2_SART3"/>
    <property type="match status" value="1"/>
</dbReference>
<feature type="region of interest" description="Disordered" evidence="7">
    <location>
        <begin position="528"/>
        <end position="557"/>
    </location>
</feature>